<dbReference type="AlphaFoldDB" id="A0A4Q9KYI3"/>
<sequence length="316" mass="37180">MEIKNMRTKTIMENHGICVDHNNLYAFSYKYKRLAICKENMVSIYDLNGELVDIISEKVNKKIFKILFVSDVLVIFCRFSCSIYSLNDQGIIKKKFKKRNIGFTHKDNILVIISDDLTCKELIFNEDRSIIESSIDFLKVTKEFMYLEPIKVEDNHDFDIKVKNKNKSILPFFKRINISNRCGLSNPVHSLHNRLLYHYASLVKSRPTRTYSRYISQIFHTRKIKKSFYRYGSKRIVKDNNRLYIFNEEKLAHKISLPIKSYASIQDTIILTTEKCLYTIISNKKRCYNLLNGILVKDELAILLITKDTILEISNI</sequence>
<evidence type="ECO:0008006" key="3">
    <source>
        <dbReference type="Google" id="ProtNLM"/>
    </source>
</evidence>
<dbReference type="Proteomes" id="UP000292362">
    <property type="component" value="Unassembled WGS sequence"/>
</dbReference>
<protein>
    <recommendedName>
        <fullName evidence="3">CNH domain-containing protein</fullName>
    </recommendedName>
</protein>
<accession>A0A4Q9KYI3</accession>
<evidence type="ECO:0000313" key="2">
    <source>
        <dbReference type="Proteomes" id="UP000292362"/>
    </source>
</evidence>
<comment type="caution">
    <text evidence="1">The sequence shown here is derived from an EMBL/GenBank/DDBJ whole genome shotgun (WGS) entry which is preliminary data.</text>
</comment>
<proteinExistence type="predicted"/>
<dbReference type="EMBL" id="PITJ01001127">
    <property type="protein sequence ID" value="TBU00053.1"/>
    <property type="molecule type" value="Genomic_DNA"/>
</dbReference>
<gene>
    <name evidence="1" type="ORF">CWI37_1127p0020</name>
</gene>
<evidence type="ECO:0000313" key="1">
    <source>
        <dbReference type="EMBL" id="TBU00053.1"/>
    </source>
</evidence>
<name>A0A4Q9KYI3_9MICR</name>
<dbReference type="VEuPathDB" id="MicrosporidiaDB:CWI37_1127p0020"/>
<reference evidence="1 2" key="1">
    <citation type="submission" date="2017-12" db="EMBL/GenBank/DDBJ databases">
        <authorList>
            <person name="Pombert J.-F."/>
            <person name="Haag K.L."/>
            <person name="Ebert D."/>
        </authorList>
    </citation>
    <scope>NUCLEOTIDE SEQUENCE [LARGE SCALE GENOMIC DNA]</scope>
    <source>
        <strain evidence="1">FI-OER-3-3</strain>
    </source>
</reference>
<organism evidence="1 2">
    <name type="scientific">Hamiltosporidium tvaerminnensis</name>
    <dbReference type="NCBI Taxonomy" id="1176355"/>
    <lineage>
        <taxon>Eukaryota</taxon>
        <taxon>Fungi</taxon>
        <taxon>Fungi incertae sedis</taxon>
        <taxon>Microsporidia</taxon>
        <taxon>Dubosqiidae</taxon>
        <taxon>Hamiltosporidium</taxon>
    </lineage>
</organism>